<dbReference type="InterPro" id="IPR005442">
    <property type="entry name" value="GST_omega"/>
</dbReference>
<dbReference type="PROSITE" id="PS50404">
    <property type="entry name" value="GST_NTER"/>
    <property type="match status" value="1"/>
</dbReference>
<dbReference type="GO" id="GO:0050610">
    <property type="term" value="F:methylarsonate reductase activity"/>
    <property type="evidence" value="ECO:0007669"/>
    <property type="project" value="UniProtKB-UniRule"/>
</dbReference>
<protein>
    <recommendedName>
        <fullName evidence="5">Glutathione S-transferase omega</fullName>
        <shortName evidence="5">GSTO</shortName>
        <ecNumber evidence="5">1.20.4.2</ecNumber>
        <ecNumber evidence="5">1.8.5.1</ecNumber>
        <ecNumber evidence="5">2.5.1.18</ecNumber>
    </recommendedName>
    <alternativeName>
        <fullName evidence="5">Glutathione-dependent dehydroascorbate reductase</fullName>
    </alternativeName>
    <alternativeName>
        <fullName evidence="5">Monomethylarsonic acid reductase</fullName>
    </alternativeName>
</protein>
<comment type="function">
    <text evidence="5">Exhibits glutathione-dependent thiol transferase activity. Has high dehydroascorbate reductase activity and may contribute to the recycling of ascorbic acid. Participates in the biotransformation of inorganic arsenic and reduces monomethylarsonic acid (MMA).</text>
</comment>
<keyword evidence="5 8" id="KW-0808">Transferase</keyword>
<dbReference type="EC" id="1.8.5.1" evidence="5"/>
<feature type="domain" description="GST N-terminal" evidence="6">
    <location>
        <begin position="23"/>
        <end position="101"/>
    </location>
</feature>
<dbReference type="PANTHER" id="PTHR43968:SF6">
    <property type="entry name" value="GLUTATHIONE S-TRANSFERASE OMEGA"/>
    <property type="match status" value="1"/>
</dbReference>
<sequence length="253" mass="28717">MAGMGNERHLETGSLAPPPPGKDVVRVYGMKFCPYVQRLKLVLAAKGVKHETININLVRKPEWYFTKNPKGLVPTLEINGIYIYESDITSAYIDAVYPGRKLMTEDPLKKAKEQMLLGDHAKTIAFYKYACSSDPEVRKQGSETAKLGLGALEKFLKQAKTAFVCGDQPGFTDYMMWPHIERLGVFLPDLIPTFELVKKYFDDMGLDSAVKACRFSNELHIEFFNFEESFRAGEKRRLYDCGEVVEYSFPTAK</sequence>
<proteinExistence type="evidence at transcript level"/>
<dbReference type="FunFam" id="3.40.30.10:FF:000123">
    <property type="entry name" value="Glutathione transferase o1"/>
    <property type="match status" value="1"/>
</dbReference>
<evidence type="ECO:0000256" key="1">
    <source>
        <dbReference type="ARBA" id="ARBA00011067"/>
    </source>
</evidence>
<dbReference type="GO" id="GO:0005737">
    <property type="term" value="C:cytoplasm"/>
    <property type="evidence" value="ECO:0007669"/>
    <property type="project" value="InterPro"/>
</dbReference>
<accession>A0A6F9DDF4</accession>
<comment type="catalytic activity">
    <reaction evidence="3 5">
        <text>methylarsonate + 2 glutathione + H(+) = methylarsonous acid + glutathione disulfide + H2O</text>
        <dbReference type="Rhea" id="RHEA:15969"/>
        <dbReference type="ChEBI" id="CHEBI:15377"/>
        <dbReference type="ChEBI" id="CHEBI:15378"/>
        <dbReference type="ChEBI" id="CHEBI:17826"/>
        <dbReference type="ChEBI" id="CHEBI:33409"/>
        <dbReference type="ChEBI" id="CHEBI:57925"/>
        <dbReference type="ChEBI" id="CHEBI:58297"/>
        <dbReference type="EC" id="1.20.4.2"/>
    </reaction>
</comment>
<dbReference type="PRINTS" id="PR01625">
    <property type="entry name" value="GSTRNSFRASEO"/>
</dbReference>
<dbReference type="SFLD" id="SFLDS00019">
    <property type="entry name" value="Glutathione_Transferase_(cytos"/>
    <property type="match status" value="1"/>
</dbReference>
<dbReference type="PROSITE" id="PS51354">
    <property type="entry name" value="GLUTAREDOXIN_2"/>
    <property type="match status" value="1"/>
</dbReference>
<evidence type="ECO:0000313" key="8">
    <source>
        <dbReference type="EMBL" id="CAB3251208.1"/>
    </source>
</evidence>
<dbReference type="PROSITE" id="PS50405">
    <property type="entry name" value="GST_CTER"/>
    <property type="match status" value="1"/>
</dbReference>
<evidence type="ECO:0000259" key="6">
    <source>
        <dbReference type="PROSITE" id="PS50404"/>
    </source>
</evidence>
<dbReference type="Gene3D" id="1.20.1050.10">
    <property type="match status" value="1"/>
</dbReference>
<dbReference type="SUPFAM" id="SSF52833">
    <property type="entry name" value="Thioredoxin-like"/>
    <property type="match status" value="1"/>
</dbReference>
<evidence type="ECO:0000256" key="2">
    <source>
        <dbReference type="ARBA" id="ARBA00023002"/>
    </source>
</evidence>
<dbReference type="InterPro" id="IPR036282">
    <property type="entry name" value="Glutathione-S-Trfase_C_sf"/>
</dbReference>
<evidence type="ECO:0000256" key="4">
    <source>
        <dbReference type="ARBA" id="ARBA00049544"/>
    </source>
</evidence>
<dbReference type="EMBL" id="LR785622">
    <property type="protein sequence ID" value="CAB3251208.1"/>
    <property type="molecule type" value="mRNA"/>
</dbReference>
<dbReference type="Gene3D" id="3.40.30.10">
    <property type="entry name" value="Glutaredoxin"/>
    <property type="match status" value="1"/>
</dbReference>
<dbReference type="GO" id="GO:0006749">
    <property type="term" value="P:glutathione metabolic process"/>
    <property type="evidence" value="ECO:0007669"/>
    <property type="project" value="UniProtKB-UniRule"/>
</dbReference>
<evidence type="ECO:0000256" key="5">
    <source>
        <dbReference type="RuleBase" id="RU368071"/>
    </source>
</evidence>
<evidence type="ECO:0000259" key="7">
    <source>
        <dbReference type="PROSITE" id="PS50405"/>
    </source>
</evidence>
<dbReference type="InterPro" id="IPR040079">
    <property type="entry name" value="Glutathione_S-Trfase"/>
</dbReference>
<keyword evidence="2 5" id="KW-0560">Oxidoreductase</keyword>
<feature type="domain" description="GST C-terminal" evidence="7">
    <location>
        <begin position="106"/>
        <end position="223"/>
    </location>
</feature>
<organism evidence="8">
    <name type="scientific">Phallusia mammillata</name>
    <dbReference type="NCBI Taxonomy" id="59560"/>
    <lineage>
        <taxon>Eukaryota</taxon>
        <taxon>Metazoa</taxon>
        <taxon>Chordata</taxon>
        <taxon>Tunicata</taxon>
        <taxon>Ascidiacea</taxon>
        <taxon>Phlebobranchia</taxon>
        <taxon>Ascidiidae</taxon>
        <taxon>Phallusia</taxon>
    </lineage>
</organism>
<dbReference type="SUPFAM" id="SSF47616">
    <property type="entry name" value="GST C-terminal domain-like"/>
    <property type="match status" value="1"/>
</dbReference>
<dbReference type="SFLD" id="SFLDG00358">
    <property type="entry name" value="Main_(cytGST)"/>
    <property type="match status" value="1"/>
</dbReference>
<dbReference type="AlphaFoldDB" id="A0A6F9DDF4"/>
<dbReference type="InterPro" id="IPR036249">
    <property type="entry name" value="Thioredoxin-like_sf"/>
</dbReference>
<comment type="catalytic activity">
    <reaction evidence="4 5">
        <text>L-dehydroascorbate + 2 glutathione = glutathione disulfide + L-ascorbate</text>
        <dbReference type="Rhea" id="RHEA:24424"/>
        <dbReference type="ChEBI" id="CHEBI:38290"/>
        <dbReference type="ChEBI" id="CHEBI:57925"/>
        <dbReference type="ChEBI" id="CHEBI:58297"/>
        <dbReference type="ChEBI" id="CHEBI:58539"/>
        <dbReference type="EC" id="1.8.5.1"/>
    </reaction>
</comment>
<comment type="similarity">
    <text evidence="1 5">Belongs to the GST superfamily. Omega family.</text>
</comment>
<reference evidence="8" key="1">
    <citation type="submission" date="2020-04" db="EMBL/GenBank/DDBJ databases">
        <authorList>
            <person name="Neveu A P."/>
        </authorList>
    </citation>
    <scope>NUCLEOTIDE SEQUENCE</scope>
    <source>
        <tissue evidence="8">Whole embryo</tissue>
    </source>
</reference>
<dbReference type="InterPro" id="IPR004045">
    <property type="entry name" value="Glutathione_S-Trfase_N"/>
</dbReference>
<dbReference type="GO" id="GO:0004364">
    <property type="term" value="F:glutathione transferase activity"/>
    <property type="evidence" value="ECO:0007669"/>
    <property type="project" value="UniProtKB-UniRule"/>
</dbReference>
<dbReference type="PANTHER" id="PTHR43968">
    <property type="match status" value="1"/>
</dbReference>
<dbReference type="Pfam" id="PF13417">
    <property type="entry name" value="GST_N_3"/>
    <property type="match status" value="1"/>
</dbReference>
<comment type="catalytic activity">
    <reaction evidence="5">
        <text>RX + glutathione = an S-substituted glutathione + a halide anion + H(+)</text>
        <dbReference type="Rhea" id="RHEA:16437"/>
        <dbReference type="ChEBI" id="CHEBI:15378"/>
        <dbReference type="ChEBI" id="CHEBI:16042"/>
        <dbReference type="ChEBI" id="CHEBI:17792"/>
        <dbReference type="ChEBI" id="CHEBI:57925"/>
        <dbReference type="ChEBI" id="CHEBI:90779"/>
        <dbReference type="EC" id="2.5.1.18"/>
    </reaction>
</comment>
<dbReference type="FunFam" id="1.20.1050.10:FF:000009">
    <property type="entry name" value="Glutathione S-transferase omega-1"/>
    <property type="match status" value="1"/>
</dbReference>
<dbReference type="EC" id="1.20.4.2" evidence="5"/>
<dbReference type="InterPro" id="IPR050983">
    <property type="entry name" value="GST_Omega/HSP26"/>
</dbReference>
<dbReference type="InterPro" id="IPR010987">
    <property type="entry name" value="Glutathione-S-Trfase_C-like"/>
</dbReference>
<dbReference type="EC" id="2.5.1.18" evidence="5"/>
<evidence type="ECO:0000256" key="3">
    <source>
        <dbReference type="ARBA" id="ARBA00048353"/>
    </source>
</evidence>
<dbReference type="GO" id="GO:0045174">
    <property type="term" value="F:glutathione dehydrogenase (ascorbate) activity"/>
    <property type="evidence" value="ECO:0007669"/>
    <property type="project" value="UniProtKB-UniRule"/>
</dbReference>
<gene>
    <name evidence="8" type="primary">Gsto1-004</name>
</gene>
<name>A0A6F9DDF4_9ASCI</name>